<protein>
    <submittedName>
        <fullName evidence="1">Uncharacterized protein</fullName>
    </submittedName>
</protein>
<proteinExistence type="predicted"/>
<accession>A0A9W8AML8</accession>
<name>A0A9W8AML8_9FUNG</name>
<gene>
    <name evidence="1" type="ORF">IWQ62_003921</name>
</gene>
<dbReference type="Proteomes" id="UP001150925">
    <property type="component" value="Unassembled WGS sequence"/>
</dbReference>
<organism evidence="1 2">
    <name type="scientific">Dispira parvispora</name>
    <dbReference type="NCBI Taxonomy" id="1520584"/>
    <lineage>
        <taxon>Eukaryota</taxon>
        <taxon>Fungi</taxon>
        <taxon>Fungi incertae sedis</taxon>
        <taxon>Zoopagomycota</taxon>
        <taxon>Kickxellomycotina</taxon>
        <taxon>Dimargaritomycetes</taxon>
        <taxon>Dimargaritales</taxon>
        <taxon>Dimargaritaceae</taxon>
        <taxon>Dispira</taxon>
    </lineage>
</organism>
<dbReference type="EMBL" id="JANBPY010001164">
    <property type="protein sequence ID" value="KAJ1961285.1"/>
    <property type="molecule type" value="Genomic_DNA"/>
</dbReference>
<evidence type="ECO:0000313" key="2">
    <source>
        <dbReference type="Proteomes" id="UP001150925"/>
    </source>
</evidence>
<keyword evidence="2" id="KW-1185">Reference proteome</keyword>
<reference evidence="1" key="1">
    <citation type="submission" date="2022-07" db="EMBL/GenBank/DDBJ databases">
        <title>Phylogenomic reconstructions and comparative analyses of Kickxellomycotina fungi.</title>
        <authorList>
            <person name="Reynolds N.K."/>
            <person name="Stajich J.E."/>
            <person name="Barry K."/>
            <person name="Grigoriev I.V."/>
            <person name="Crous P."/>
            <person name="Smith M.E."/>
        </authorList>
    </citation>
    <scope>NUCLEOTIDE SEQUENCE</scope>
    <source>
        <strain evidence="1">RSA 1196</strain>
    </source>
</reference>
<sequence>MSSHITSKTVLTGVTVAHGPEAKSCEHDTPPQGVARLIMQRDMDYYIAALVILHHCLLCEVKVLRIPEGEACGEPSIFIDFSIRRIGIDVIIR</sequence>
<evidence type="ECO:0000313" key="1">
    <source>
        <dbReference type="EMBL" id="KAJ1961285.1"/>
    </source>
</evidence>
<dbReference type="AlphaFoldDB" id="A0A9W8AML8"/>
<comment type="caution">
    <text evidence="1">The sequence shown here is derived from an EMBL/GenBank/DDBJ whole genome shotgun (WGS) entry which is preliminary data.</text>
</comment>